<dbReference type="EC" id="2.1.1.37" evidence="1"/>
<comment type="caution">
    <text evidence="8">The sequence shown here is derived from an EMBL/GenBank/DDBJ whole genome shotgun (WGS) entry which is preliminary data.</text>
</comment>
<dbReference type="GO" id="GO:0032259">
    <property type="term" value="P:methylation"/>
    <property type="evidence" value="ECO:0007669"/>
    <property type="project" value="UniProtKB-KW"/>
</dbReference>
<dbReference type="PANTHER" id="PTHR10629">
    <property type="entry name" value="CYTOSINE-SPECIFIC METHYLTRANSFERASE"/>
    <property type="match status" value="1"/>
</dbReference>
<evidence type="ECO:0000256" key="6">
    <source>
        <dbReference type="ARBA" id="ARBA00047422"/>
    </source>
</evidence>
<evidence type="ECO:0000256" key="3">
    <source>
        <dbReference type="ARBA" id="ARBA00022679"/>
    </source>
</evidence>
<dbReference type="InterPro" id="IPR050390">
    <property type="entry name" value="C5-Methyltransferase"/>
</dbReference>
<dbReference type="PANTHER" id="PTHR10629:SF52">
    <property type="entry name" value="DNA (CYTOSINE-5)-METHYLTRANSFERASE 1"/>
    <property type="match status" value="1"/>
</dbReference>
<evidence type="ECO:0000256" key="1">
    <source>
        <dbReference type="ARBA" id="ARBA00011975"/>
    </source>
</evidence>
<dbReference type="RefSeq" id="WP_108028118.1">
    <property type="nucleotide sequence ID" value="NZ_QAYC01000013.1"/>
</dbReference>
<keyword evidence="2 7" id="KW-0489">Methyltransferase</keyword>
<dbReference type="AlphaFoldDB" id="A0A8E2VHF5"/>
<sequence length="547" mass="59097">MPDGALFPVEPATRTPFDPTPMIVDSFAGGGGASTGIEMALGRSPDVAINHDAAALALHEANHPATRHLNSNVWHVDPAEICRGRRVGLAWFSPDCKHHSKAKGGKPVARNIRDLAWVVVLWARRVRPEVIALENVEEFRDWGPLTEANRPCPERRGQTFRHWVGELRRLGYRVEWRELRACDYGAPTIRKRLFLIARRDGRPIAWPAPTHGAPDSPEVLAGRRAPWRSAADIVDWSLPCPSIFDSSAEITARHGLRAVRPLKEPTLRRIARGVMRYVIEAQEPFLVTYAQQGGAVRSGFDPLHTVTASAKDQNALILPTLIQTGYGERPGQAPRVPGLDRPLGTVVAGGAKHALVAAFLAQHNAGARMQRHAGRPAGAPLSTLTTRGTQQQIVAAHLMSLHGTTRRDQPLDAPVPTLCAGGGHGALVAAFLQKYYGAGTGQAAGTPLHTLSTRDTFGLVTVEIDGATYAIADIGMRMLTPREMFRAQGFPESYRIDTAPDGRAFTKTEQTRMCGNSVCPPVAAAIIAANCPHLAASPCPEAQRHAG</sequence>
<name>A0A8E2VHF5_9RHOB</name>
<dbReference type="GO" id="GO:0003677">
    <property type="term" value="F:DNA binding"/>
    <property type="evidence" value="ECO:0007669"/>
    <property type="project" value="TreeGrafter"/>
</dbReference>
<keyword evidence="5" id="KW-0680">Restriction system</keyword>
<dbReference type="GO" id="GO:0009307">
    <property type="term" value="P:DNA restriction-modification system"/>
    <property type="evidence" value="ECO:0007669"/>
    <property type="project" value="UniProtKB-KW"/>
</dbReference>
<dbReference type="Proteomes" id="UP000244037">
    <property type="component" value="Unassembled WGS sequence"/>
</dbReference>
<keyword evidence="4 7" id="KW-0949">S-adenosyl-L-methionine</keyword>
<evidence type="ECO:0000256" key="2">
    <source>
        <dbReference type="ARBA" id="ARBA00022603"/>
    </source>
</evidence>
<evidence type="ECO:0000256" key="5">
    <source>
        <dbReference type="ARBA" id="ARBA00022747"/>
    </source>
</evidence>
<dbReference type="PRINTS" id="PR00105">
    <property type="entry name" value="C5METTRFRASE"/>
</dbReference>
<feature type="active site" evidence="7">
    <location>
        <position position="96"/>
    </location>
</feature>
<protein>
    <recommendedName>
        <fullName evidence="1">DNA (cytosine-5-)-methyltransferase</fullName>
        <ecNumber evidence="1">2.1.1.37</ecNumber>
    </recommendedName>
</protein>
<dbReference type="Gene3D" id="3.40.50.150">
    <property type="entry name" value="Vaccinia Virus protein VP39"/>
    <property type="match status" value="1"/>
</dbReference>
<reference evidence="8 9" key="1">
    <citation type="submission" date="2018-04" db="EMBL/GenBank/DDBJ databases">
        <title>Genomic Encyclopedia of Archaeal and Bacterial Type Strains, Phase II (KMG-II): from individual species to whole genera.</title>
        <authorList>
            <person name="Goeker M."/>
        </authorList>
    </citation>
    <scope>NUCLEOTIDE SEQUENCE [LARGE SCALE GENOMIC DNA]</scope>
    <source>
        <strain evidence="8 9">DSM 19783</strain>
    </source>
</reference>
<proteinExistence type="inferred from homology"/>
<comment type="similarity">
    <text evidence="7">Belongs to the class I-like SAM-binding methyltransferase superfamily. C5-methyltransferase family.</text>
</comment>
<comment type="catalytic activity">
    <reaction evidence="6">
        <text>a 2'-deoxycytidine in DNA + S-adenosyl-L-methionine = a 5-methyl-2'-deoxycytidine in DNA + S-adenosyl-L-homocysteine + H(+)</text>
        <dbReference type="Rhea" id="RHEA:13681"/>
        <dbReference type="Rhea" id="RHEA-COMP:11369"/>
        <dbReference type="Rhea" id="RHEA-COMP:11370"/>
        <dbReference type="ChEBI" id="CHEBI:15378"/>
        <dbReference type="ChEBI" id="CHEBI:57856"/>
        <dbReference type="ChEBI" id="CHEBI:59789"/>
        <dbReference type="ChEBI" id="CHEBI:85452"/>
        <dbReference type="ChEBI" id="CHEBI:85454"/>
        <dbReference type="EC" id="2.1.1.37"/>
    </reaction>
</comment>
<gene>
    <name evidence="8" type="ORF">C8N38_11367</name>
</gene>
<dbReference type="PROSITE" id="PS51679">
    <property type="entry name" value="SAM_MT_C5"/>
    <property type="match status" value="1"/>
</dbReference>
<keyword evidence="3 7" id="KW-0808">Transferase</keyword>
<dbReference type="GO" id="GO:0044027">
    <property type="term" value="P:negative regulation of gene expression via chromosomal CpG island methylation"/>
    <property type="evidence" value="ECO:0007669"/>
    <property type="project" value="TreeGrafter"/>
</dbReference>
<accession>A0A8E2VHF5</accession>
<evidence type="ECO:0000313" key="9">
    <source>
        <dbReference type="Proteomes" id="UP000244037"/>
    </source>
</evidence>
<dbReference type="SUPFAM" id="SSF53335">
    <property type="entry name" value="S-adenosyl-L-methionine-dependent methyltransferases"/>
    <property type="match status" value="1"/>
</dbReference>
<dbReference type="Pfam" id="PF00145">
    <property type="entry name" value="DNA_methylase"/>
    <property type="match status" value="2"/>
</dbReference>
<evidence type="ECO:0000256" key="4">
    <source>
        <dbReference type="ARBA" id="ARBA00022691"/>
    </source>
</evidence>
<evidence type="ECO:0000256" key="7">
    <source>
        <dbReference type="PROSITE-ProRule" id="PRU01016"/>
    </source>
</evidence>
<dbReference type="InterPro" id="IPR029063">
    <property type="entry name" value="SAM-dependent_MTases_sf"/>
</dbReference>
<evidence type="ECO:0000313" key="8">
    <source>
        <dbReference type="EMBL" id="PTW45666.1"/>
    </source>
</evidence>
<dbReference type="EMBL" id="QAYC01000013">
    <property type="protein sequence ID" value="PTW45666.1"/>
    <property type="molecule type" value="Genomic_DNA"/>
</dbReference>
<dbReference type="Gene3D" id="3.90.120.10">
    <property type="entry name" value="DNA Methylase, subunit A, domain 2"/>
    <property type="match status" value="1"/>
</dbReference>
<keyword evidence="9" id="KW-1185">Reference proteome</keyword>
<dbReference type="OrthoDB" id="9813719at2"/>
<organism evidence="8 9">
    <name type="scientific">Rhodovulum kholense</name>
    <dbReference type="NCBI Taxonomy" id="453584"/>
    <lineage>
        <taxon>Bacteria</taxon>
        <taxon>Pseudomonadati</taxon>
        <taxon>Pseudomonadota</taxon>
        <taxon>Alphaproteobacteria</taxon>
        <taxon>Rhodobacterales</taxon>
        <taxon>Paracoccaceae</taxon>
        <taxon>Rhodovulum</taxon>
    </lineage>
</organism>
<dbReference type="GO" id="GO:0003886">
    <property type="term" value="F:DNA (cytosine-5-)-methyltransferase activity"/>
    <property type="evidence" value="ECO:0007669"/>
    <property type="project" value="UniProtKB-EC"/>
</dbReference>
<dbReference type="InterPro" id="IPR001525">
    <property type="entry name" value="C5_MeTfrase"/>
</dbReference>